<comment type="caution">
    <text evidence="8">The sequence shown here is derived from an EMBL/GenBank/DDBJ whole genome shotgun (WGS) entry which is preliminary data.</text>
</comment>
<evidence type="ECO:0000256" key="2">
    <source>
        <dbReference type="ARBA" id="ARBA00022670"/>
    </source>
</evidence>
<dbReference type="AlphaFoldDB" id="A0AAV6LTZ2"/>
<evidence type="ECO:0000256" key="1">
    <source>
        <dbReference type="ARBA" id="ARBA00007039"/>
    </source>
</evidence>
<comment type="catalytic activity">
    <reaction evidence="5 6">
        <text>Hydrolysis of proteins to small peptides in the presence of ATP and magnesium. alpha-casein is the usual test substrate. In the absence of ATP, only oligopeptides shorter than five residues are hydrolyzed (such as succinyl-Leu-Tyr-|-NHMec, and Leu-Tyr-Leu-|-Tyr-Trp, in which cleavage of the -Tyr-|-Leu- and -Tyr-|-Trp bonds also occurs).</text>
        <dbReference type="EC" id="3.4.21.92"/>
    </reaction>
</comment>
<dbReference type="GO" id="GO:0006515">
    <property type="term" value="P:protein quality control for misfolded or incompletely synthesized proteins"/>
    <property type="evidence" value="ECO:0007669"/>
    <property type="project" value="TreeGrafter"/>
</dbReference>
<dbReference type="SUPFAM" id="SSF52096">
    <property type="entry name" value="ClpP/crotonase"/>
    <property type="match status" value="2"/>
</dbReference>
<dbReference type="PROSITE" id="PS00382">
    <property type="entry name" value="CLP_PROTEASE_HIS"/>
    <property type="match status" value="1"/>
</dbReference>
<dbReference type="Pfam" id="PF00574">
    <property type="entry name" value="CLP_protease"/>
    <property type="match status" value="2"/>
</dbReference>
<evidence type="ECO:0000256" key="3">
    <source>
        <dbReference type="ARBA" id="ARBA00022801"/>
    </source>
</evidence>
<dbReference type="GO" id="GO:0004252">
    <property type="term" value="F:serine-type endopeptidase activity"/>
    <property type="evidence" value="ECO:0007669"/>
    <property type="project" value="UniProtKB-EC"/>
</dbReference>
<dbReference type="CDD" id="cd07017">
    <property type="entry name" value="S14_ClpP_2"/>
    <property type="match status" value="1"/>
</dbReference>
<dbReference type="InterPro" id="IPR029045">
    <property type="entry name" value="ClpP/crotonase-like_dom_sf"/>
</dbReference>
<keyword evidence="2" id="KW-0645">Protease</keyword>
<dbReference type="PANTHER" id="PTHR10381">
    <property type="entry name" value="ATP-DEPENDENT CLP PROTEASE PROTEOLYTIC SUBUNIT"/>
    <property type="match status" value="1"/>
</dbReference>
<proteinExistence type="inferred from homology"/>
<dbReference type="Proteomes" id="UP000823749">
    <property type="component" value="Chromosome 1"/>
</dbReference>
<feature type="active site" evidence="6">
    <location>
        <position position="275"/>
    </location>
</feature>
<dbReference type="GO" id="GO:0009368">
    <property type="term" value="C:endopeptidase Clp complex"/>
    <property type="evidence" value="ECO:0007669"/>
    <property type="project" value="TreeGrafter"/>
</dbReference>
<evidence type="ECO:0000313" key="8">
    <source>
        <dbReference type="EMBL" id="KAG5567837.1"/>
    </source>
</evidence>
<dbReference type="PRINTS" id="PR00127">
    <property type="entry name" value="CLPPROTEASEP"/>
</dbReference>
<evidence type="ECO:0000313" key="9">
    <source>
        <dbReference type="Proteomes" id="UP000823749"/>
    </source>
</evidence>
<evidence type="ECO:0000256" key="7">
    <source>
        <dbReference type="RuleBase" id="RU003567"/>
    </source>
</evidence>
<evidence type="ECO:0000256" key="4">
    <source>
        <dbReference type="ARBA" id="ARBA00022825"/>
    </source>
</evidence>
<evidence type="ECO:0000256" key="6">
    <source>
        <dbReference type="PROSITE-ProRule" id="PRU10086"/>
    </source>
</evidence>
<dbReference type="PANTHER" id="PTHR10381:SF12">
    <property type="entry name" value="ATP-DEPENDENT CLP PROTEASE PROTEOLYTIC SUBUNIT 5, CHLOROPLASTIC"/>
    <property type="match status" value="1"/>
</dbReference>
<name>A0AAV6LTZ2_9ERIC</name>
<comment type="similarity">
    <text evidence="1 7">Belongs to the peptidase S14 family.</text>
</comment>
<dbReference type="GO" id="GO:0004176">
    <property type="term" value="F:ATP-dependent peptidase activity"/>
    <property type="evidence" value="ECO:0007669"/>
    <property type="project" value="InterPro"/>
</dbReference>
<reference evidence="8" key="1">
    <citation type="submission" date="2020-08" db="EMBL/GenBank/DDBJ databases">
        <title>Plant Genome Project.</title>
        <authorList>
            <person name="Zhang R.-G."/>
        </authorList>
    </citation>
    <scope>NUCLEOTIDE SEQUENCE</scope>
    <source>
        <strain evidence="8">WSP0</strain>
        <tissue evidence="8">Leaf</tissue>
    </source>
</reference>
<evidence type="ECO:0000256" key="5">
    <source>
        <dbReference type="ARBA" id="ARBA00034021"/>
    </source>
</evidence>
<dbReference type="Gene3D" id="3.90.226.10">
    <property type="entry name" value="2-enoyl-CoA Hydratase, Chain A, domain 1"/>
    <property type="match status" value="1"/>
</dbReference>
<keyword evidence="3" id="KW-0378">Hydrolase</keyword>
<organism evidence="8 9">
    <name type="scientific">Rhododendron griersonianum</name>
    <dbReference type="NCBI Taxonomy" id="479676"/>
    <lineage>
        <taxon>Eukaryota</taxon>
        <taxon>Viridiplantae</taxon>
        <taxon>Streptophyta</taxon>
        <taxon>Embryophyta</taxon>
        <taxon>Tracheophyta</taxon>
        <taxon>Spermatophyta</taxon>
        <taxon>Magnoliopsida</taxon>
        <taxon>eudicotyledons</taxon>
        <taxon>Gunneridae</taxon>
        <taxon>Pentapetalae</taxon>
        <taxon>asterids</taxon>
        <taxon>Ericales</taxon>
        <taxon>Ericaceae</taxon>
        <taxon>Ericoideae</taxon>
        <taxon>Rhodoreae</taxon>
        <taxon>Rhododendron</taxon>
    </lineage>
</organism>
<keyword evidence="9" id="KW-1185">Reference proteome</keyword>
<protein>
    <recommendedName>
        <fullName evidence="7">ATP-dependent Clp protease proteolytic subunit</fullName>
    </recommendedName>
</protein>
<keyword evidence="4" id="KW-0720">Serine protease</keyword>
<dbReference type="InterPro" id="IPR001907">
    <property type="entry name" value="ClpP"/>
</dbReference>
<dbReference type="GO" id="GO:0051117">
    <property type="term" value="F:ATPase binding"/>
    <property type="evidence" value="ECO:0007669"/>
    <property type="project" value="TreeGrafter"/>
</dbReference>
<gene>
    <name evidence="8" type="ORF">RHGRI_003124</name>
</gene>
<dbReference type="GO" id="GO:0009532">
    <property type="term" value="C:plastid stroma"/>
    <property type="evidence" value="ECO:0007669"/>
    <property type="project" value="UniProtKB-ARBA"/>
</dbReference>
<dbReference type="EMBL" id="JACTNZ010000001">
    <property type="protein sequence ID" value="KAG5567837.1"/>
    <property type="molecule type" value="Genomic_DNA"/>
</dbReference>
<sequence length="361" mass="39374">MMAQPCVFTSAPSASSSLIRFNTASPIPSSCSDTTTLSLPSHHRFPSRSRNIPVDQRNARNYALNKGLKSVYSGGLWDSNWSSCQGISSIRDDLQVPSSHHFQVNNVYGEEGPPPVVQEGLQFVASKLCGHRIIRCCGPVYADTANYIVAQLLYLDAVDPNEDIVMYVNSPGGSVTAGMAIFDMMRHIRPDVSTVCVGLAARISRMHVCVGMIRYVPGGVFLTEYVLLLALHVIKVFAFTYGHHVFCMNSMGAFLLAAGTKGKRYSLPDSRIMIHQPLSGAQGFGTQINIQADEIAFHKANLTTYLSLFSGQNIDQVYRDTDNDNFMSPKEAKEYGLIDGIIMNPRKALQPLAASAASAGR</sequence>
<accession>A0AAV6LTZ2</accession>
<dbReference type="InterPro" id="IPR023562">
    <property type="entry name" value="ClpP/TepA"/>
</dbReference>
<dbReference type="InterPro" id="IPR033135">
    <property type="entry name" value="ClpP_His_AS"/>
</dbReference>